<feature type="compositionally biased region" description="Acidic residues" evidence="1">
    <location>
        <begin position="240"/>
        <end position="270"/>
    </location>
</feature>
<dbReference type="EMBL" id="CCAZ020000002">
    <property type="protein sequence ID" value="CEG09368.1"/>
    <property type="molecule type" value="Genomic_DNA"/>
</dbReference>
<protein>
    <recommendedName>
        <fullName evidence="4">ABC transporter substrate-binding protein</fullName>
    </recommendedName>
</protein>
<feature type="region of interest" description="Disordered" evidence="1">
    <location>
        <begin position="182"/>
        <end position="270"/>
    </location>
</feature>
<name>A0A090N819_AFIFE</name>
<feature type="region of interest" description="Disordered" evidence="1">
    <location>
        <begin position="68"/>
        <end position="113"/>
    </location>
</feature>
<dbReference type="OrthoDB" id="122910at2"/>
<dbReference type="Proteomes" id="UP000035762">
    <property type="component" value="Unassembled WGS sequence"/>
</dbReference>
<feature type="compositionally biased region" description="Low complexity" evidence="1">
    <location>
        <begin position="184"/>
        <end position="194"/>
    </location>
</feature>
<gene>
    <name evidence="2" type="ORF">BN961_02793</name>
</gene>
<evidence type="ECO:0008006" key="4">
    <source>
        <dbReference type="Google" id="ProtNLM"/>
    </source>
</evidence>
<accession>A0A090N819</accession>
<evidence type="ECO:0000313" key="3">
    <source>
        <dbReference type="Proteomes" id="UP000035762"/>
    </source>
</evidence>
<dbReference type="STRING" id="1035.BN961_02793"/>
<sequence length="270" mass="28019">MTPQERQLIDDLFGRLERLETAPRDAEAESAIMAGLRRAPNAVYALVQTALLQDEALKHAAERIKQLEAGETPQNQGSFLDSLRGSLFGENTNTTASRGSVPNVPPSNPNTRPVWNSGQVLGQADGTIDPRGAPGGYAQPGYGAQQGGGSSFLGTAAAAAAGMIGGSILMNSLRGLGGLGGGQQQSFGGSSASPWGGGGNNNDSLARDAGINDIGKSNSGGIEDRRQSFADQAQDAQQDRDDDQDQDQDQDDDDGDFDDGDFGSDDSDFA</sequence>
<dbReference type="AlphaFoldDB" id="A0A090N819"/>
<feature type="region of interest" description="Disordered" evidence="1">
    <location>
        <begin position="123"/>
        <end position="142"/>
    </location>
</feature>
<evidence type="ECO:0000256" key="1">
    <source>
        <dbReference type="SAM" id="MobiDB-lite"/>
    </source>
</evidence>
<organism evidence="2 3">
    <name type="scientific">Afipia felis</name>
    <name type="common">Cat scratch disease bacillus</name>
    <dbReference type="NCBI Taxonomy" id="1035"/>
    <lineage>
        <taxon>Bacteria</taxon>
        <taxon>Pseudomonadati</taxon>
        <taxon>Pseudomonadota</taxon>
        <taxon>Alphaproteobacteria</taxon>
        <taxon>Hyphomicrobiales</taxon>
        <taxon>Nitrobacteraceae</taxon>
        <taxon>Afipia</taxon>
    </lineage>
</organism>
<proteinExistence type="predicted"/>
<reference evidence="2 3" key="1">
    <citation type="journal article" date="2014" name="Genome Announc.">
        <title>Genome Sequence of Afipia felis Strain 76713, Isolated in Hospital Water Using an Amoeba Co-Culture Procedure.</title>
        <authorList>
            <person name="Benamar S."/>
            <person name="La Scola B."/>
            <person name="Croce O."/>
        </authorList>
    </citation>
    <scope>NUCLEOTIDE SEQUENCE [LARGE SCALE GENOMIC DNA]</scope>
    <source>
        <strain evidence="2 3">76713</strain>
    </source>
</reference>
<dbReference type="Pfam" id="PF09849">
    <property type="entry name" value="DUF2076"/>
    <property type="match status" value="1"/>
</dbReference>
<keyword evidence="3" id="KW-1185">Reference proteome</keyword>
<dbReference type="InterPro" id="IPR018648">
    <property type="entry name" value="DUF2076"/>
</dbReference>
<comment type="caution">
    <text evidence="2">The sequence shown here is derived from an EMBL/GenBank/DDBJ whole genome shotgun (WGS) entry which is preliminary data.</text>
</comment>
<evidence type="ECO:0000313" key="2">
    <source>
        <dbReference type="EMBL" id="CEG09368.1"/>
    </source>
</evidence>
<dbReference type="RefSeq" id="WP_009339861.1">
    <property type="nucleotide sequence ID" value="NZ_CCAZ020000002.1"/>
</dbReference>